<sequence length="91" mass="9153">MNPKSPSRLILPGILVAGGALAALLFSDGGGIERGDCVSVANQGGATARITEVDCDSGRAVVSTVDDIDNCPNGTEGYAVEGKDLCLRSSS</sequence>
<gene>
    <name evidence="1" type="ORF">I4I82_03225</name>
</gene>
<name>A0ABS6U374_9PSEU</name>
<dbReference type="RefSeq" id="WP_218588772.1">
    <property type="nucleotide sequence ID" value="NZ_JADQDE010000031.1"/>
</dbReference>
<evidence type="ECO:0000313" key="1">
    <source>
        <dbReference type="EMBL" id="MBW0126692.1"/>
    </source>
</evidence>
<evidence type="ECO:0000313" key="2">
    <source>
        <dbReference type="Proteomes" id="UP000694300"/>
    </source>
</evidence>
<reference evidence="1 2" key="1">
    <citation type="submission" date="2020-11" db="EMBL/GenBank/DDBJ databases">
        <title>Pseudonocardia abyssalis sp. nov. and Pseudonocardia oceani sp. nov., description and phylogenomic analysis of two novel actinomycetes isolated from the deep Southern Ocean.</title>
        <authorList>
            <person name="Parra J."/>
        </authorList>
    </citation>
    <scope>NUCLEOTIDE SEQUENCE [LARGE SCALE GENOMIC DNA]</scope>
    <source>
        <strain evidence="2">KRD185</strain>
    </source>
</reference>
<proteinExistence type="predicted"/>
<protein>
    <recommendedName>
        <fullName evidence="3">Secreted protein</fullName>
    </recommendedName>
</protein>
<comment type="caution">
    <text evidence="1">The sequence shown here is derived from an EMBL/GenBank/DDBJ whole genome shotgun (WGS) entry which is preliminary data.</text>
</comment>
<dbReference type="Proteomes" id="UP000694300">
    <property type="component" value="Unassembled WGS sequence"/>
</dbReference>
<dbReference type="EMBL" id="JADQDF010000001">
    <property type="protein sequence ID" value="MBW0126692.1"/>
    <property type="molecule type" value="Genomic_DNA"/>
</dbReference>
<organism evidence="1 2">
    <name type="scientific">Pseudonocardia oceani</name>
    <dbReference type="NCBI Taxonomy" id="2792013"/>
    <lineage>
        <taxon>Bacteria</taxon>
        <taxon>Bacillati</taxon>
        <taxon>Actinomycetota</taxon>
        <taxon>Actinomycetes</taxon>
        <taxon>Pseudonocardiales</taxon>
        <taxon>Pseudonocardiaceae</taxon>
        <taxon>Pseudonocardia</taxon>
    </lineage>
</organism>
<evidence type="ECO:0008006" key="3">
    <source>
        <dbReference type="Google" id="ProtNLM"/>
    </source>
</evidence>
<keyword evidence="2" id="KW-1185">Reference proteome</keyword>
<accession>A0ABS6U374</accession>